<evidence type="ECO:0000313" key="3">
    <source>
        <dbReference type="Proteomes" id="UP000597038"/>
    </source>
</evidence>
<keyword evidence="3" id="KW-1185">Reference proteome</keyword>
<dbReference type="InterPro" id="IPR011049">
    <property type="entry name" value="Serralysin-like_metalloprot_C"/>
</dbReference>
<accession>A0ABS0QNQ5</accession>
<organism evidence="2 3">
    <name type="scientific">Staphylococcus felis</name>
    <dbReference type="NCBI Taxonomy" id="46127"/>
    <lineage>
        <taxon>Bacteria</taxon>
        <taxon>Bacillati</taxon>
        <taxon>Bacillota</taxon>
        <taxon>Bacilli</taxon>
        <taxon>Bacillales</taxon>
        <taxon>Staphylococcaceae</taxon>
        <taxon>Staphylococcus</taxon>
    </lineage>
</organism>
<dbReference type="RefSeq" id="WP_198092685.1">
    <property type="nucleotide sequence ID" value="NZ_JAEDAQ010000007.1"/>
</dbReference>
<sequence length="693" mass="76721">MAKLSLFTKLSEIFNTYSISQHEKNYKEIERWANSTDEDMKFHRNSEKNAHKSVNIEHDLTDEESTNVSQELKYQRSQILELILGHNGDGIQELRASRVAMDSSRLGDLSNRLYYDFTFLKNDYIKRITELKNSLDYYVNIKSIGALGDDKTDNKDIFINFNDNQIYYVPLGTYKTSELPKGLFFGKGTIKYNDEVIPISQHVAQKVRVNVDKKTVERYQNFTAGQNTATKQNQYSYANTGVGYSVFKDNIQGRRLTGFGKGALSNMINGYSNEAFGSDALGQGNFGNRNTAIGANALKWGGSSKPVETLHDFWKDKGEENFVNKYFKRKWSNVWSVLGNESGPLSSIIPRSDSDLSNNVAIGRNALVHLMKGNSNTAIGYNSQAHTIDGNGNTSIGDRSLRDNLVGSRNSALGMYALTNNITGKDNVAIGANNLQQTLHASNNTAIGYGAMHFFKDDKNHNTNSSYTYGYRNTAIGTQSMQDGKNASYSVMVGSYSGRYTEGEFNVGVGAGVFPALKEGNRNVGIGGNTNRTVAKGNDNVAIGYTAGPNADYSNTVSIGANAHANGNNQIQIGSSDHTVYTFNSIRQRSDKRNKENIKETTLGLDFINKVRAVDYNFKGSDELHHGVIAQEIEDTGYIFGGVQNAKYEGGEDIYTVSYTELIAPLIKSVQELTMKNKLLHDRLDKIENGGIE</sequence>
<gene>
    <name evidence="2" type="ORF">I9026_05755</name>
</gene>
<dbReference type="InterPro" id="IPR030392">
    <property type="entry name" value="S74_ICA"/>
</dbReference>
<dbReference type="EMBL" id="JAEDAQ010000007">
    <property type="protein sequence ID" value="MBH9580874.1"/>
    <property type="molecule type" value="Genomic_DNA"/>
</dbReference>
<comment type="caution">
    <text evidence="2">The sequence shown here is derived from an EMBL/GenBank/DDBJ whole genome shotgun (WGS) entry which is preliminary data.</text>
</comment>
<feature type="domain" description="Peptidase S74" evidence="1">
    <location>
        <begin position="590"/>
        <end position="684"/>
    </location>
</feature>
<evidence type="ECO:0000313" key="2">
    <source>
        <dbReference type="EMBL" id="MBH9580874.1"/>
    </source>
</evidence>
<dbReference type="Gene3D" id="2.150.10.10">
    <property type="entry name" value="Serralysin-like metalloprotease, C-terminal"/>
    <property type="match status" value="2"/>
</dbReference>
<evidence type="ECO:0000259" key="1">
    <source>
        <dbReference type="PROSITE" id="PS51688"/>
    </source>
</evidence>
<proteinExistence type="predicted"/>
<protein>
    <submittedName>
        <fullName evidence="2">Tail fiber domain-containing protein</fullName>
    </submittedName>
</protein>
<dbReference type="PROSITE" id="PS51688">
    <property type="entry name" value="ICA"/>
    <property type="match status" value="1"/>
</dbReference>
<dbReference type="Pfam" id="PF13884">
    <property type="entry name" value="Peptidase_S74"/>
    <property type="match status" value="1"/>
</dbReference>
<name>A0ABS0QNQ5_9STAP</name>
<dbReference type="Proteomes" id="UP000597038">
    <property type="component" value="Unassembled WGS sequence"/>
</dbReference>
<reference evidence="2 3" key="1">
    <citation type="submission" date="2020-12" db="EMBL/GenBank/DDBJ databases">
        <title>Genomic analysis of Staphylococcus felis from a cat with skin infection.</title>
        <authorList>
            <person name="Aslantas O."/>
            <person name="Keskin O."/>
            <person name="Buyukaltay K."/>
            <person name="Gullu Yucetepe A."/>
        </authorList>
    </citation>
    <scope>NUCLEOTIDE SEQUENCE [LARGE SCALE GENOMIC DNA]</scope>
    <source>
        <strain evidence="2 3">HARRANVET</strain>
    </source>
</reference>